<dbReference type="Proteomes" id="UP001457282">
    <property type="component" value="Unassembled WGS sequence"/>
</dbReference>
<evidence type="ECO:0000313" key="2">
    <source>
        <dbReference type="Proteomes" id="UP001457282"/>
    </source>
</evidence>
<keyword evidence="2" id="KW-1185">Reference proteome</keyword>
<comment type="caution">
    <text evidence="1">The sequence shown here is derived from an EMBL/GenBank/DDBJ whole genome shotgun (WGS) entry which is preliminary data.</text>
</comment>
<dbReference type="AlphaFoldDB" id="A0AAW1XEB8"/>
<accession>A0AAW1XEB8</accession>
<gene>
    <name evidence="1" type="ORF">M0R45_021409</name>
</gene>
<organism evidence="1 2">
    <name type="scientific">Rubus argutus</name>
    <name type="common">Southern blackberry</name>
    <dbReference type="NCBI Taxonomy" id="59490"/>
    <lineage>
        <taxon>Eukaryota</taxon>
        <taxon>Viridiplantae</taxon>
        <taxon>Streptophyta</taxon>
        <taxon>Embryophyta</taxon>
        <taxon>Tracheophyta</taxon>
        <taxon>Spermatophyta</taxon>
        <taxon>Magnoliopsida</taxon>
        <taxon>eudicotyledons</taxon>
        <taxon>Gunneridae</taxon>
        <taxon>Pentapetalae</taxon>
        <taxon>rosids</taxon>
        <taxon>fabids</taxon>
        <taxon>Rosales</taxon>
        <taxon>Rosaceae</taxon>
        <taxon>Rosoideae</taxon>
        <taxon>Rosoideae incertae sedis</taxon>
        <taxon>Rubus</taxon>
    </lineage>
</organism>
<dbReference type="EMBL" id="JBEDUW010000004">
    <property type="protein sequence ID" value="KAK9934258.1"/>
    <property type="molecule type" value="Genomic_DNA"/>
</dbReference>
<proteinExistence type="predicted"/>
<reference evidence="1 2" key="1">
    <citation type="journal article" date="2023" name="G3 (Bethesda)">
        <title>A chromosome-length genome assembly and annotation of blackberry (Rubus argutus, cv. 'Hillquist').</title>
        <authorList>
            <person name="Bruna T."/>
            <person name="Aryal R."/>
            <person name="Dudchenko O."/>
            <person name="Sargent D.J."/>
            <person name="Mead D."/>
            <person name="Buti M."/>
            <person name="Cavallini A."/>
            <person name="Hytonen T."/>
            <person name="Andres J."/>
            <person name="Pham M."/>
            <person name="Weisz D."/>
            <person name="Mascagni F."/>
            <person name="Usai G."/>
            <person name="Natali L."/>
            <person name="Bassil N."/>
            <person name="Fernandez G.E."/>
            <person name="Lomsadze A."/>
            <person name="Armour M."/>
            <person name="Olukolu B."/>
            <person name="Poorten T."/>
            <person name="Britton C."/>
            <person name="Davik J."/>
            <person name="Ashrafi H."/>
            <person name="Aiden E.L."/>
            <person name="Borodovsky M."/>
            <person name="Worthington M."/>
        </authorList>
    </citation>
    <scope>NUCLEOTIDE SEQUENCE [LARGE SCALE GENOMIC DNA]</scope>
    <source>
        <strain evidence="1">PI 553951</strain>
    </source>
</reference>
<protein>
    <submittedName>
        <fullName evidence="1">Uncharacterized protein</fullName>
    </submittedName>
</protein>
<name>A0AAW1XEB8_RUBAR</name>
<sequence length="121" mass="13592">MDGASEVKGVTLSQEMVPREQVVGYGSVYHLSQLLKERERDIVSRSNYVAETYSRDLPAAAASHFRLQSHSLASSYELPSTYEPYNQLTTHQDQRPLHGSCSASNMPIYSHLSYTGAARYY</sequence>
<evidence type="ECO:0000313" key="1">
    <source>
        <dbReference type="EMBL" id="KAK9934258.1"/>
    </source>
</evidence>